<dbReference type="KEGG" id="psua:FLK61_23395"/>
<gene>
    <name evidence="2" type="ORF">FLK61_23395</name>
</gene>
<reference evidence="3" key="1">
    <citation type="submission" date="2019-07" db="EMBL/GenBank/DDBJ databases">
        <title>Bacillus alkalisoli sp. nov. isolated from saline soil.</title>
        <authorList>
            <person name="Sun J.-Q."/>
            <person name="Xu L."/>
        </authorList>
    </citation>
    <scope>NUCLEOTIDE SEQUENCE [LARGE SCALE GENOMIC DNA]</scope>
    <source>
        <strain evidence="3">M4U3P1</strain>
    </source>
</reference>
<dbReference type="Proteomes" id="UP000318138">
    <property type="component" value="Chromosome"/>
</dbReference>
<dbReference type="PANTHER" id="PTHR12110:SF21">
    <property type="entry name" value="XYLOSE ISOMERASE-LIKE TIM BARREL DOMAIN-CONTAINING PROTEIN"/>
    <property type="match status" value="1"/>
</dbReference>
<dbReference type="SUPFAM" id="SSF51658">
    <property type="entry name" value="Xylose isomerase-like"/>
    <property type="match status" value="1"/>
</dbReference>
<dbReference type="RefSeq" id="WP_176007785.1">
    <property type="nucleotide sequence ID" value="NZ_CP041372.2"/>
</dbReference>
<protein>
    <submittedName>
        <fullName evidence="2">Sugar phosphate isomerase/epimerase</fullName>
    </submittedName>
</protein>
<dbReference type="PANTHER" id="PTHR12110">
    <property type="entry name" value="HYDROXYPYRUVATE ISOMERASE"/>
    <property type="match status" value="1"/>
</dbReference>
<evidence type="ECO:0000259" key="1">
    <source>
        <dbReference type="Pfam" id="PF01261"/>
    </source>
</evidence>
<keyword evidence="2" id="KW-0413">Isomerase</keyword>
<sequence length="272" mass="30292">MSVGLLAHLYGQRPATDLAARIGKKGFTQIQLALWKALDDADFSEPGKLSPALAMDIGKSFEKQGISIAVLASYLHLHETDEASRSKTIARYKECIRYARFFGAPMVGTETGPAEEGGSEAEWNRLVQNVQELVKEAEQWGVFLALEAANGHLLHTAKQLRWLLDQVDSSNIGVILDPGNLMTEVNFKQQDDIIEEAFDLLGDRILAAHAKDRRFGEDGTLEVVPAGQGTMNYELYMKRLRAYKPGVPIILEECSPEEMRASKRYVESFLHN</sequence>
<organism evidence="2 3">
    <name type="scientific">Paenalkalicoccus suaedae</name>
    <dbReference type="NCBI Taxonomy" id="2592382"/>
    <lineage>
        <taxon>Bacteria</taxon>
        <taxon>Bacillati</taxon>
        <taxon>Bacillota</taxon>
        <taxon>Bacilli</taxon>
        <taxon>Bacillales</taxon>
        <taxon>Bacillaceae</taxon>
        <taxon>Paenalkalicoccus</taxon>
    </lineage>
</organism>
<evidence type="ECO:0000313" key="2">
    <source>
        <dbReference type="EMBL" id="QKS69743.1"/>
    </source>
</evidence>
<name>A0A859F9F0_9BACI</name>
<dbReference type="EMBL" id="CP041372">
    <property type="protein sequence ID" value="QKS69743.1"/>
    <property type="molecule type" value="Genomic_DNA"/>
</dbReference>
<dbReference type="InterPro" id="IPR036237">
    <property type="entry name" value="Xyl_isomerase-like_sf"/>
</dbReference>
<keyword evidence="3" id="KW-1185">Reference proteome</keyword>
<dbReference type="InterPro" id="IPR013022">
    <property type="entry name" value="Xyl_isomerase-like_TIM-brl"/>
</dbReference>
<proteinExistence type="predicted"/>
<dbReference type="InterPro" id="IPR050312">
    <property type="entry name" value="IolE/XylAMocC-like"/>
</dbReference>
<dbReference type="GO" id="GO:0016853">
    <property type="term" value="F:isomerase activity"/>
    <property type="evidence" value="ECO:0007669"/>
    <property type="project" value="UniProtKB-KW"/>
</dbReference>
<dbReference type="AlphaFoldDB" id="A0A859F9F0"/>
<dbReference type="Gene3D" id="3.20.20.150">
    <property type="entry name" value="Divalent-metal-dependent TIM barrel enzymes"/>
    <property type="match status" value="1"/>
</dbReference>
<feature type="domain" description="Xylose isomerase-like TIM barrel" evidence="1">
    <location>
        <begin position="24"/>
        <end position="261"/>
    </location>
</feature>
<evidence type="ECO:0000313" key="3">
    <source>
        <dbReference type="Proteomes" id="UP000318138"/>
    </source>
</evidence>
<accession>A0A859F9F0</accession>
<dbReference type="Pfam" id="PF01261">
    <property type="entry name" value="AP_endonuc_2"/>
    <property type="match status" value="1"/>
</dbReference>